<sequence>MATDALDTVRKALATLGIPEQTVVATAKLRGDLELDSTELVEVSLEIQRSTGKEVKLELADDLTVSDVCELVDKAQPAAA</sequence>
<keyword evidence="3" id="KW-1185">Reference proteome</keyword>
<feature type="domain" description="Carrier" evidence="1">
    <location>
        <begin position="14"/>
        <end position="72"/>
    </location>
</feature>
<evidence type="ECO:0000259" key="1">
    <source>
        <dbReference type="Pfam" id="PF00550"/>
    </source>
</evidence>
<protein>
    <submittedName>
        <fullName evidence="2">Acyl carrier protein</fullName>
    </submittedName>
</protein>
<dbReference type="Proteomes" id="UP001519064">
    <property type="component" value="Unassembled WGS sequence"/>
</dbReference>
<proteinExistence type="predicted"/>
<dbReference type="Gene3D" id="1.10.1200.10">
    <property type="entry name" value="ACP-like"/>
    <property type="match status" value="1"/>
</dbReference>
<gene>
    <name evidence="2" type="ORF">ITI46_05310</name>
</gene>
<evidence type="ECO:0000313" key="2">
    <source>
        <dbReference type="EMBL" id="MBO8191113.1"/>
    </source>
</evidence>
<dbReference type="InterPro" id="IPR009081">
    <property type="entry name" value="PP-bd_ACP"/>
</dbReference>
<dbReference type="EMBL" id="JADKMA010000016">
    <property type="protein sequence ID" value="MBO8191113.1"/>
    <property type="molecule type" value="Genomic_DNA"/>
</dbReference>
<comment type="caution">
    <text evidence="2">The sequence shown here is derived from an EMBL/GenBank/DDBJ whole genome shotgun (WGS) entry which is preliminary data.</text>
</comment>
<dbReference type="InterPro" id="IPR036736">
    <property type="entry name" value="ACP-like_sf"/>
</dbReference>
<accession>A0ABS3X6V8</accession>
<dbReference type="SUPFAM" id="SSF47336">
    <property type="entry name" value="ACP-like"/>
    <property type="match status" value="1"/>
</dbReference>
<evidence type="ECO:0000313" key="3">
    <source>
        <dbReference type="Proteomes" id="UP001519064"/>
    </source>
</evidence>
<name>A0ABS3X6V8_9ACTN</name>
<organism evidence="2 3">
    <name type="scientific">Streptomyces oryzae</name>
    <dbReference type="NCBI Taxonomy" id="1434886"/>
    <lineage>
        <taxon>Bacteria</taxon>
        <taxon>Bacillati</taxon>
        <taxon>Actinomycetota</taxon>
        <taxon>Actinomycetes</taxon>
        <taxon>Kitasatosporales</taxon>
        <taxon>Streptomycetaceae</taxon>
        <taxon>Streptomyces</taxon>
    </lineage>
</organism>
<reference evidence="2 3" key="1">
    <citation type="submission" date="2020-11" db="EMBL/GenBank/DDBJ databases">
        <title>Streptomyces spirodelae sp. nov., isolated from duckweed.</title>
        <authorList>
            <person name="Saimee Y."/>
            <person name="Duangmal K."/>
        </authorList>
    </citation>
    <scope>NUCLEOTIDE SEQUENCE [LARGE SCALE GENOMIC DNA]</scope>
    <source>
        <strain evidence="2 3">S16-07</strain>
    </source>
</reference>
<dbReference type="Pfam" id="PF00550">
    <property type="entry name" value="PP-binding"/>
    <property type="match status" value="1"/>
</dbReference>
<dbReference type="RefSeq" id="WP_209238210.1">
    <property type="nucleotide sequence ID" value="NZ_JADKMA010000016.1"/>
</dbReference>